<evidence type="ECO:0000259" key="5">
    <source>
        <dbReference type="Pfam" id="PF02731"/>
    </source>
</evidence>
<feature type="region of interest" description="Disordered" evidence="4">
    <location>
        <begin position="384"/>
        <end position="429"/>
    </location>
</feature>
<keyword evidence="7" id="KW-1185">Reference proteome</keyword>
<dbReference type="GO" id="GO:0000398">
    <property type="term" value="P:mRNA splicing, via spliceosome"/>
    <property type="evidence" value="ECO:0007669"/>
    <property type="project" value="InterPro"/>
</dbReference>
<dbReference type="Proteomes" id="UP000031516">
    <property type="component" value="Unassembled WGS sequence"/>
</dbReference>
<keyword evidence="3" id="KW-0747">Spliceosome</keyword>
<feature type="region of interest" description="Disordered" evidence="4">
    <location>
        <begin position="1"/>
        <end position="27"/>
    </location>
</feature>
<comment type="similarity">
    <text evidence="1 3">Belongs to the SNW family.</text>
</comment>
<dbReference type="InterPro" id="IPR004015">
    <property type="entry name" value="SKI-int_prot_SKIP_SNW-dom"/>
</dbReference>
<gene>
    <name evidence="6" type="ORF">KLDO_g3562</name>
</gene>
<comment type="subcellular location">
    <subcellularLocation>
        <location evidence="3">Nucleus</location>
    </subcellularLocation>
</comment>
<feature type="compositionally biased region" description="Polar residues" evidence="4">
    <location>
        <begin position="18"/>
        <end position="27"/>
    </location>
</feature>
<organism evidence="6 7">
    <name type="scientific">Kluyveromyces dobzhanskii CBS 2104</name>
    <dbReference type="NCBI Taxonomy" id="1427455"/>
    <lineage>
        <taxon>Eukaryota</taxon>
        <taxon>Fungi</taxon>
        <taxon>Dikarya</taxon>
        <taxon>Ascomycota</taxon>
        <taxon>Saccharomycotina</taxon>
        <taxon>Saccharomycetes</taxon>
        <taxon>Saccharomycetales</taxon>
        <taxon>Saccharomycetaceae</taxon>
        <taxon>Kluyveromyces</taxon>
    </lineage>
</organism>
<dbReference type="EMBL" id="CCBQ010000044">
    <property type="protein sequence ID" value="CDO95317.1"/>
    <property type="molecule type" value="Genomic_DNA"/>
</dbReference>
<comment type="caution">
    <text evidence="6">The sequence shown here is derived from an EMBL/GenBank/DDBJ whole genome shotgun (WGS) entry which is preliminary data.</text>
</comment>
<feature type="domain" description="SKI-interacting protein SKIP SNW" evidence="5">
    <location>
        <begin position="114"/>
        <end position="264"/>
    </location>
</feature>
<keyword evidence="3" id="KW-0539">Nucleus</keyword>
<evidence type="ECO:0000313" key="7">
    <source>
        <dbReference type="Proteomes" id="UP000031516"/>
    </source>
</evidence>
<accession>A0A0A8LAR2</accession>
<keyword evidence="3" id="KW-0507">mRNA processing</keyword>
<keyword evidence="3" id="KW-0508">mRNA splicing</keyword>
<evidence type="ECO:0000313" key="6">
    <source>
        <dbReference type="EMBL" id="CDO95317.1"/>
    </source>
</evidence>
<dbReference type="AlphaFoldDB" id="A0A0A8LAR2"/>
<evidence type="ECO:0000256" key="3">
    <source>
        <dbReference type="RuleBase" id="RU367140"/>
    </source>
</evidence>
<dbReference type="InterPro" id="IPR017862">
    <property type="entry name" value="SKI-int_prot_SKIP"/>
</dbReference>
<comment type="subunit">
    <text evidence="3">Associated with the spliceosome.</text>
</comment>
<feature type="region of interest" description="Disordered" evidence="4">
    <location>
        <begin position="258"/>
        <end position="294"/>
    </location>
</feature>
<dbReference type="Pfam" id="PF02731">
    <property type="entry name" value="SKIP_SNW"/>
    <property type="match status" value="1"/>
</dbReference>
<evidence type="ECO:0000256" key="2">
    <source>
        <dbReference type="ARBA" id="ARBA00022160"/>
    </source>
</evidence>
<dbReference type="PANTHER" id="PTHR12096">
    <property type="entry name" value="NUCLEAR PROTEIN SKIP-RELATED"/>
    <property type="match status" value="1"/>
</dbReference>
<feature type="compositionally biased region" description="Basic and acidic residues" evidence="4">
    <location>
        <begin position="401"/>
        <end position="416"/>
    </location>
</feature>
<feature type="region of interest" description="Disordered" evidence="4">
    <location>
        <begin position="95"/>
        <end position="114"/>
    </location>
</feature>
<evidence type="ECO:0000256" key="4">
    <source>
        <dbReference type="SAM" id="MobiDB-lite"/>
    </source>
</evidence>
<reference evidence="6 7" key="1">
    <citation type="submission" date="2014-03" db="EMBL/GenBank/DDBJ databases">
        <title>The genome of Kluyveromyces dobzhanskii.</title>
        <authorList>
            <person name="Nystedt B."/>
            <person name="Astrom S."/>
        </authorList>
    </citation>
    <scope>NUCLEOTIDE SEQUENCE [LARGE SCALE GENOMIC DNA]</scope>
    <source>
        <strain evidence="6 7">CBS 2104</strain>
    </source>
</reference>
<proteinExistence type="inferred from homology"/>
<name>A0A0A8LAR2_9SACH</name>
<dbReference type="OrthoDB" id="666364at2759"/>
<sequence>MSFRPFSSLLPDPKHSADTTSSVSFKQSGGSIKDTIILDQLRPQNAPVASISDFVPLRQRDLSLEIPLPTAADIKQTFTKTKAFLDSLLAKKSTITSGPNANTTQSKTEAMASGQSGVLRPVKVIEHKKDPLQPVTHRKRKVVAPSEEIQAPILHKSDDTSTKPTKEELDKWKIPSAISNWKNPNGFAISLDNRATIESNPLDNSGDNKKDGFLLLAEALDEADREARERIKVKQEVQKDLEEKDSLRKEQRLRDLAERAHEDREQRRQYENEAHYTRDLERNKRRRTQDEINRVNKVSTAEKLRRLAYQQGRDISDKVVLNAAKATETPDVQYDSRLFSKGSSSVSSSANQIYDSPLFNDSQIGRIYRPAASANEETDEIISRISNKRGRMGPVEFGTADDGRNPDEKEELREESQQYGLQVKRPHTS</sequence>
<dbReference type="GO" id="GO:0005681">
    <property type="term" value="C:spliceosomal complex"/>
    <property type="evidence" value="ECO:0007669"/>
    <property type="project" value="UniProtKB-UniRule"/>
</dbReference>
<protein>
    <recommendedName>
        <fullName evidence="2 3">Pre-mRNA-processing protein 45</fullName>
    </recommendedName>
</protein>
<comment type="function">
    <text evidence="3">Involved in pre-mRNA splicing.</text>
</comment>
<evidence type="ECO:0000256" key="1">
    <source>
        <dbReference type="ARBA" id="ARBA00010197"/>
    </source>
</evidence>